<evidence type="ECO:0000259" key="1">
    <source>
        <dbReference type="PROSITE" id="PS51186"/>
    </source>
</evidence>
<dbReference type="Proteomes" id="UP000186015">
    <property type="component" value="Unassembled WGS sequence"/>
</dbReference>
<feature type="domain" description="N-acetyltransferase" evidence="1">
    <location>
        <begin position="9"/>
        <end position="151"/>
    </location>
</feature>
<dbReference type="SUPFAM" id="SSF55729">
    <property type="entry name" value="Acyl-CoA N-acyltransferases (Nat)"/>
    <property type="match status" value="1"/>
</dbReference>
<organism evidence="2 3">
    <name type="scientific">Ruminococcus albus</name>
    <dbReference type="NCBI Taxonomy" id="1264"/>
    <lineage>
        <taxon>Bacteria</taxon>
        <taxon>Bacillati</taxon>
        <taxon>Bacillota</taxon>
        <taxon>Clostridia</taxon>
        <taxon>Eubacteriales</taxon>
        <taxon>Oscillospiraceae</taxon>
        <taxon>Ruminococcus</taxon>
    </lineage>
</organism>
<dbReference type="GO" id="GO:0004343">
    <property type="term" value="F:glucosamine 6-phosphate N-acetyltransferase activity"/>
    <property type="evidence" value="ECO:0007669"/>
    <property type="project" value="TreeGrafter"/>
</dbReference>
<protein>
    <submittedName>
        <fullName evidence="2">Acetyltransferase (GNAT) family protein</fullName>
    </submittedName>
</protein>
<dbReference type="PANTHER" id="PTHR13355:SF11">
    <property type="entry name" value="GLUCOSAMINE 6-PHOSPHATE N-ACETYLTRANSFERASE"/>
    <property type="match status" value="1"/>
</dbReference>
<name>A0A1H7NAL1_RUMAL</name>
<dbReference type="AlphaFoldDB" id="A0A1H7NAL1"/>
<gene>
    <name evidence="2" type="ORF">SAMN05216469_11465</name>
</gene>
<evidence type="ECO:0000313" key="2">
    <source>
        <dbReference type="EMBL" id="SEL20351.1"/>
    </source>
</evidence>
<reference evidence="2 3" key="1">
    <citation type="submission" date="2016-10" db="EMBL/GenBank/DDBJ databases">
        <authorList>
            <person name="de Groot N.N."/>
        </authorList>
    </citation>
    <scope>NUCLEOTIDE SEQUENCE [LARGE SCALE GENOMIC DNA]</scope>
    <source>
        <strain evidence="2 3">KH2T6</strain>
    </source>
</reference>
<dbReference type="CDD" id="cd04301">
    <property type="entry name" value="NAT_SF"/>
    <property type="match status" value="1"/>
</dbReference>
<proteinExistence type="predicted"/>
<dbReference type="InterPro" id="IPR039143">
    <property type="entry name" value="GNPNAT1-like"/>
</dbReference>
<accession>A0A1H7NAL1</accession>
<keyword evidence="2" id="KW-0808">Transferase</keyword>
<evidence type="ECO:0000313" key="3">
    <source>
        <dbReference type="Proteomes" id="UP000186015"/>
    </source>
</evidence>
<dbReference type="Gene3D" id="3.40.630.30">
    <property type="match status" value="1"/>
</dbReference>
<dbReference type="PANTHER" id="PTHR13355">
    <property type="entry name" value="GLUCOSAMINE 6-PHOSPHATE N-ACETYLTRANSFERASE"/>
    <property type="match status" value="1"/>
</dbReference>
<dbReference type="Pfam" id="PF00583">
    <property type="entry name" value="Acetyltransf_1"/>
    <property type="match status" value="1"/>
</dbReference>
<sequence>MFAEVISVQVIRAENTATRAGAYYVRIQAMAKKYHITLEEEFDEHDNNETKYIVILDDDFPVATCRFYDIGDGAVMIGRVVVLPEYRGRGLGSRAVLSAEEWAGELGYTYAVLESRVEKTGFYEKLGYIADQENIIEGGTFRCVHMEKRLSSQK</sequence>
<dbReference type="InterPro" id="IPR016181">
    <property type="entry name" value="Acyl_CoA_acyltransferase"/>
</dbReference>
<dbReference type="EMBL" id="FOAT01000014">
    <property type="protein sequence ID" value="SEL20351.1"/>
    <property type="molecule type" value="Genomic_DNA"/>
</dbReference>
<dbReference type="InterPro" id="IPR000182">
    <property type="entry name" value="GNAT_dom"/>
</dbReference>
<dbReference type="PROSITE" id="PS51186">
    <property type="entry name" value="GNAT"/>
    <property type="match status" value="1"/>
</dbReference>